<accession>H7EL06</accession>
<name>H7EL06_9SPIR</name>
<evidence type="ECO:0000313" key="3">
    <source>
        <dbReference type="Proteomes" id="UP000003571"/>
    </source>
</evidence>
<dbReference type="eggNOG" id="COG2710">
    <property type="taxonomic scope" value="Bacteria"/>
</dbReference>
<dbReference type="Pfam" id="PF00148">
    <property type="entry name" value="Oxidored_nitro"/>
    <property type="match status" value="1"/>
</dbReference>
<dbReference type="AlphaFoldDB" id="H7EL06"/>
<dbReference type="Proteomes" id="UP000003571">
    <property type="component" value="Unassembled WGS sequence"/>
</dbReference>
<dbReference type="OrthoDB" id="4959at2"/>
<protein>
    <recommendedName>
        <fullName evidence="1">Nitrogenase/oxidoreductase component 1 domain-containing protein</fullName>
    </recommendedName>
</protein>
<proteinExistence type="predicted"/>
<evidence type="ECO:0000313" key="2">
    <source>
        <dbReference type="EMBL" id="EIC01731.1"/>
    </source>
</evidence>
<comment type="caution">
    <text evidence="2">The sequence shown here is derived from an EMBL/GenBank/DDBJ whole genome shotgun (WGS) entry which is preliminary data.</text>
</comment>
<dbReference type="InterPro" id="IPR000510">
    <property type="entry name" value="Nase/OxRdtase_comp1"/>
</dbReference>
<feature type="domain" description="Nitrogenase/oxidoreductase component 1" evidence="1">
    <location>
        <begin position="21"/>
        <end position="342"/>
    </location>
</feature>
<dbReference type="InterPro" id="IPR052673">
    <property type="entry name" value="Ni-siroh_cyclase_CfbD"/>
</dbReference>
<gene>
    <name evidence="2" type="ORF">TresaDRAFT_1020</name>
</gene>
<dbReference type="PANTHER" id="PTHR42846:SF1">
    <property type="entry name" value="NI-SIROHYDROCHLORIN A,C-DIAMIDE REDUCTIVE CYCLASE COMPLEX, COMPONENT CFBD"/>
    <property type="match status" value="1"/>
</dbReference>
<dbReference type="EMBL" id="AGRW01000047">
    <property type="protein sequence ID" value="EIC01731.1"/>
    <property type="molecule type" value="Genomic_DNA"/>
</dbReference>
<evidence type="ECO:0000259" key="1">
    <source>
        <dbReference type="Pfam" id="PF00148"/>
    </source>
</evidence>
<dbReference type="PANTHER" id="PTHR42846">
    <property type="entry name" value="NI-SIROHYDROCHLORIN A,C-DIAMIDE REDUCTIVE CYCLASE COMPLEX, COMPONENT CFBD"/>
    <property type="match status" value="1"/>
</dbReference>
<keyword evidence="3" id="KW-1185">Reference proteome</keyword>
<organism evidence="2 3">
    <name type="scientific">Treponema saccharophilum DSM 2985</name>
    <dbReference type="NCBI Taxonomy" id="907348"/>
    <lineage>
        <taxon>Bacteria</taxon>
        <taxon>Pseudomonadati</taxon>
        <taxon>Spirochaetota</taxon>
        <taxon>Spirochaetia</taxon>
        <taxon>Spirochaetales</taxon>
        <taxon>Treponemataceae</taxon>
        <taxon>Treponema</taxon>
    </lineage>
</organism>
<dbReference type="STRING" id="907348.TresaDRAFT_1020"/>
<dbReference type="RefSeq" id="WP_002704475.1">
    <property type="nucleotide sequence ID" value="NZ_AGRW01000047.1"/>
</dbReference>
<dbReference type="SUPFAM" id="SSF53807">
    <property type="entry name" value="Helical backbone' metal receptor"/>
    <property type="match status" value="1"/>
</dbReference>
<dbReference type="GO" id="GO:0016491">
    <property type="term" value="F:oxidoreductase activity"/>
    <property type="evidence" value="ECO:0007669"/>
    <property type="project" value="InterPro"/>
</dbReference>
<dbReference type="PATRIC" id="fig|907348.3.peg.1587"/>
<dbReference type="Gene3D" id="3.40.50.1980">
    <property type="entry name" value="Nitrogenase molybdenum iron protein domain"/>
    <property type="match status" value="2"/>
</dbReference>
<reference evidence="2 3" key="1">
    <citation type="submission" date="2011-09" db="EMBL/GenBank/DDBJ databases">
        <title>The draft genome of Treponema saccharophilum DSM 2985.</title>
        <authorList>
            <consortium name="US DOE Joint Genome Institute (JGI-PGF)"/>
            <person name="Lucas S."/>
            <person name="Copeland A."/>
            <person name="Lapidus A."/>
            <person name="Glavina del Rio T."/>
            <person name="Dalin E."/>
            <person name="Tice H."/>
            <person name="Bruce D."/>
            <person name="Goodwin L."/>
            <person name="Pitluck S."/>
            <person name="Peters L."/>
            <person name="Kyrpides N."/>
            <person name="Mavromatis K."/>
            <person name="Ivanova N."/>
            <person name="Markowitz V."/>
            <person name="Cheng J.-F."/>
            <person name="Hugenholtz P."/>
            <person name="Woyke T."/>
            <person name="Wu D."/>
            <person name="Gronow S."/>
            <person name="Wellnitz S."/>
            <person name="Brambilla E."/>
            <person name="Klenk H.-P."/>
            <person name="Eisen J.A."/>
        </authorList>
    </citation>
    <scope>NUCLEOTIDE SEQUENCE [LARGE SCALE GENOMIC DNA]</scope>
    <source>
        <strain evidence="2 3">DSM 2985</strain>
    </source>
</reference>
<sequence length="417" mass="46091">MCSCPSFEKTLHYVSPAHGGWGVIRVAATMPESYMLFVAPFACGRHGALGGILHNVKNQVSYLFIDESDIVSGNYEHLVPDAVEELLQSLPKRPKVMMIFVSCLDDLLGTDHDALNAELSALCPDIRFVTCHMNPFKQDTKIPPMVGLQRSLFSILEKSADRKKQINMVGNNASVSSGCELFSLLGAQGWKINHIGTAETLDEFLGFSSSRLNLVLSPSASLSSRIMDEKLGIPFLNAYPTYDIDEIEETYREIERRLGISLGDFSGYKNRAASAIKNAAETIGSYPVVIDYQAVRKPFTLANVLFDAGFNVKMVAVDAVPEFEKVACEKILSKIPGLMIIDALHHDSVKFEHVDEECLSIGFSVGYLTKSKHVVDLMEDETLYGFYGIERLMEMLVDAYEHENSADDLIIKAGIVV</sequence>